<accession>A0A127ZC14</accession>
<dbReference type="GO" id="GO:0000938">
    <property type="term" value="C:GARP complex"/>
    <property type="evidence" value="ECO:0007669"/>
    <property type="project" value="UniProtKB-UniRule"/>
</dbReference>
<evidence type="ECO:0000256" key="2">
    <source>
        <dbReference type="RuleBase" id="RU368010"/>
    </source>
</evidence>
<organism evidence="4">
    <name type="scientific">Sporisorium scitamineum</name>
    <dbReference type="NCBI Taxonomy" id="49012"/>
    <lineage>
        <taxon>Eukaryota</taxon>
        <taxon>Fungi</taxon>
        <taxon>Dikarya</taxon>
        <taxon>Basidiomycota</taxon>
        <taxon>Ustilaginomycotina</taxon>
        <taxon>Ustilaginomycetes</taxon>
        <taxon>Ustilaginales</taxon>
        <taxon>Ustilaginaceae</taxon>
        <taxon>Sporisorium</taxon>
    </lineage>
</organism>
<reference evidence="4" key="1">
    <citation type="submission" date="2014-06" db="EMBL/GenBank/DDBJ databases">
        <authorList>
            <person name="Ju J."/>
            <person name="Zhang J."/>
        </authorList>
    </citation>
    <scope>NUCLEOTIDE SEQUENCE</scope>
    <source>
        <strain evidence="4">SscI8</strain>
    </source>
</reference>
<evidence type="ECO:0000256" key="1">
    <source>
        <dbReference type="ARBA" id="ARBA00006080"/>
    </source>
</evidence>
<dbReference type="PANTHER" id="PTHR15954:SF4">
    <property type="entry name" value="VACUOLAR PROTEIN SORTING-ASSOCIATED PROTEIN 51 HOMOLOG"/>
    <property type="match status" value="1"/>
</dbReference>
<dbReference type="Pfam" id="PF08700">
    <property type="entry name" value="VPS51_Exo84_N"/>
    <property type="match status" value="1"/>
</dbReference>
<feature type="compositionally biased region" description="Polar residues" evidence="3">
    <location>
        <begin position="21"/>
        <end position="31"/>
    </location>
</feature>
<evidence type="ECO:0000313" key="4">
    <source>
        <dbReference type="EMBL" id="CDU23624.1"/>
    </source>
</evidence>
<feature type="compositionally biased region" description="Low complexity" evidence="3">
    <location>
        <begin position="52"/>
        <end position="75"/>
    </location>
</feature>
<dbReference type="GO" id="GO:0048193">
    <property type="term" value="P:Golgi vesicle transport"/>
    <property type="evidence" value="ECO:0007669"/>
    <property type="project" value="TreeGrafter"/>
</dbReference>
<comment type="similarity">
    <text evidence="1 2">Belongs to the VPS51 family.</text>
</comment>
<comment type="subunit">
    <text evidence="2">Component of the Golgi-associated retrograde protein (GARP) complex.</text>
</comment>
<dbReference type="PANTHER" id="PTHR15954">
    <property type="entry name" value="VACUOLAR PROTEIN SORTING-ASSOCIATED PROTEIN 51 HOMOLOG"/>
    <property type="match status" value="1"/>
</dbReference>
<feature type="region of interest" description="Disordered" evidence="3">
    <location>
        <begin position="1"/>
        <end position="75"/>
    </location>
</feature>
<keyword evidence="2" id="KW-0653">Protein transport</keyword>
<proteinExistence type="inferred from homology"/>
<dbReference type="OrthoDB" id="203678at2759"/>
<dbReference type="GO" id="GO:0042147">
    <property type="term" value="P:retrograde transport, endosome to Golgi"/>
    <property type="evidence" value="ECO:0007669"/>
    <property type="project" value="UniProtKB-UniRule"/>
</dbReference>
<dbReference type="GO" id="GO:0032456">
    <property type="term" value="P:endocytic recycling"/>
    <property type="evidence" value="ECO:0007669"/>
    <property type="project" value="TreeGrafter"/>
</dbReference>
<dbReference type="GO" id="GO:0005829">
    <property type="term" value="C:cytosol"/>
    <property type="evidence" value="ECO:0007669"/>
    <property type="project" value="GOC"/>
</dbReference>
<dbReference type="AlphaFoldDB" id="A0A127ZC14"/>
<gene>
    <name evidence="4" type="ORF">SPSC_02253</name>
</gene>
<dbReference type="InterPro" id="IPR014812">
    <property type="entry name" value="Vps51"/>
</dbReference>
<comment type="subcellular location">
    <subcellularLocation>
        <location evidence="2">Golgi apparatus</location>
        <location evidence="2">trans-Golgi network</location>
    </subcellularLocation>
</comment>
<dbReference type="GO" id="GO:0007030">
    <property type="term" value="P:Golgi organization"/>
    <property type="evidence" value="ECO:0007669"/>
    <property type="project" value="UniProtKB-UniRule"/>
</dbReference>
<evidence type="ECO:0000256" key="3">
    <source>
        <dbReference type="SAM" id="MobiDB-lite"/>
    </source>
</evidence>
<name>A0A127ZC14_9BASI</name>
<feature type="compositionally biased region" description="Low complexity" evidence="3">
    <location>
        <begin position="1"/>
        <end position="20"/>
    </location>
</feature>
<protein>
    <recommendedName>
        <fullName evidence="2">Vacuolar protein sorting-associated protein 51 homolog</fullName>
    </recommendedName>
</protein>
<dbReference type="GO" id="GO:0015031">
    <property type="term" value="P:protein transport"/>
    <property type="evidence" value="ECO:0007669"/>
    <property type="project" value="UniProtKB-UniRule"/>
</dbReference>
<dbReference type="GO" id="GO:0016020">
    <property type="term" value="C:membrane"/>
    <property type="evidence" value="ECO:0007669"/>
    <property type="project" value="TreeGrafter"/>
</dbReference>
<dbReference type="GO" id="GO:0006869">
    <property type="term" value="P:lipid transport"/>
    <property type="evidence" value="ECO:0007669"/>
    <property type="project" value="UniProtKB-UniRule"/>
</dbReference>
<dbReference type="EMBL" id="LK056663">
    <property type="protein sequence ID" value="CDU23624.1"/>
    <property type="molecule type" value="Genomic_DNA"/>
</dbReference>
<keyword evidence="2" id="KW-0813">Transport</keyword>
<keyword evidence="2" id="KW-0445">Lipid transport</keyword>
<dbReference type="GO" id="GO:1990745">
    <property type="term" value="C:EARP complex"/>
    <property type="evidence" value="ECO:0007669"/>
    <property type="project" value="TreeGrafter"/>
</dbReference>
<comment type="function">
    <text evidence="2">Acts as component of the GARP complex that is involved in retrograde transport from early and late endosomes to the trans-Golgi network (TGN).</text>
</comment>
<sequence length="278" mass="29357">MASTSASSRAPLASRPSQSRISDNSAGSSSAPRPKQDKRRAANLLRDYYGLSSDAPSTSQSPAPSSDDASTTTSAPKIDLRSLLSSSSLSVLLGKESELIVQIRQLDGERQSLVYNHHHELVAASDTIRNMKLKSESLDPSLDSLKTSFETMSNLASNLEVLRSSASNPKAAQPSDTSDLDPLRDLEPIVALPATLSDLIECRLDASGGKEEDPEARKAGLTQAEHLWGTMEPVLAAWTDAGVAGVREIAAECRSLLKDGRKAIGSSAAATRSTSATP</sequence>
<keyword evidence="2" id="KW-0333">Golgi apparatus</keyword>